<dbReference type="RefSeq" id="WP_249864417.1">
    <property type="nucleotide sequence ID" value="NZ_CP027059.1"/>
</dbReference>
<protein>
    <submittedName>
        <fullName evidence="2">Demethylmenaquinone methyltransferase</fullName>
        <ecNumber evidence="2">2.1.1.163</ecNumber>
    </submittedName>
</protein>
<dbReference type="CDD" id="cd02440">
    <property type="entry name" value="AdoMet_MTases"/>
    <property type="match status" value="1"/>
</dbReference>
<dbReference type="InterPro" id="IPR013216">
    <property type="entry name" value="Methyltransf_11"/>
</dbReference>
<dbReference type="InterPro" id="IPR029063">
    <property type="entry name" value="SAM-dependent_MTases_sf"/>
</dbReference>
<keyword evidence="2" id="KW-0489">Methyltransferase</keyword>
<organism evidence="2 3">
    <name type="scientific">Paenibacillus konkukensis</name>
    <dbReference type="NCBI Taxonomy" id="2020716"/>
    <lineage>
        <taxon>Bacteria</taxon>
        <taxon>Bacillati</taxon>
        <taxon>Bacillota</taxon>
        <taxon>Bacilli</taxon>
        <taxon>Bacillales</taxon>
        <taxon>Paenibacillaceae</taxon>
        <taxon>Paenibacillus</taxon>
    </lineage>
</organism>
<keyword evidence="3" id="KW-1185">Reference proteome</keyword>
<sequence>MSHFDQIAEQYEHLIKKDGNVRFDYIMDQLEEAGGVQGRRVCDVGCGPGELSAMLADKGAHVAAADSSAKMLELARRKSGKVTWLEDDAMRLGSIPDGTMDFVVSSLMLMDVPDFMAVFRQSHRILAPGGMMIWTIMHPCFQSPFSHPLDEGGRKVSHYDAQYWKSHGRGTIRSIVGSYHRSVSDYINGFQEAGFELVRTDEPLPDIPPPRVPHWFCAVGKSKPARNSN</sequence>
<reference evidence="2" key="1">
    <citation type="submission" date="2018-02" db="EMBL/GenBank/DDBJ databases">
        <authorList>
            <person name="Kim S.-K."/>
            <person name="Jung H.-I."/>
            <person name="Lee S.-W."/>
        </authorList>
    </citation>
    <scope>NUCLEOTIDE SEQUENCE</scope>
    <source>
        <strain evidence="2">SK3146</strain>
    </source>
</reference>
<dbReference type="Gene3D" id="3.40.50.150">
    <property type="entry name" value="Vaccinia Virus protein VP39"/>
    <property type="match status" value="1"/>
</dbReference>
<dbReference type="GO" id="GO:0032259">
    <property type="term" value="P:methylation"/>
    <property type="evidence" value="ECO:0007669"/>
    <property type="project" value="UniProtKB-KW"/>
</dbReference>
<dbReference type="Proteomes" id="UP001057134">
    <property type="component" value="Chromosome"/>
</dbReference>
<dbReference type="PANTHER" id="PTHR43861:SF1">
    <property type="entry name" value="TRANS-ACONITATE 2-METHYLTRANSFERASE"/>
    <property type="match status" value="1"/>
</dbReference>
<dbReference type="Pfam" id="PF08241">
    <property type="entry name" value="Methyltransf_11"/>
    <property type="match status" value="1"/>
</dbReference>
<evidence type="ECO:0000259" key="1">
    <source>
        <dbReference type="Pfam" id="PF08241"/>
    </source>
</evidence>
<reference evidence="2" key="2">
    <citation type="journal article" date="2021" name="J Anim Sci Technol">
        <title>Complete genome sequence of Paenibacillus konkukensis sp. nov. SK3146 as a potential probiotic strain.</title>
        <authorList>
            <person name="Jung H.I."/>
            <person name="Park S."/>
            <person name="Niu K.M."/>
            <person name="Lee S.W."/>
            <person name="Kothari D."/>
            <person name="Yi K.J."/>
            <person name="Kim S.K."/>
        </authorList>
    </citation>
    <scope>NUCLEOTIDE SEQUENCE</scope>
    <source>
        <strain evidence="2">SK3146</strain>
    </source>
</reference>
<evidence type="ECO:0000313" key="3">
    <source>
        <dbReference type="Proteomes" id="UP001057134"/>
    </source>
</evidence>
<name>A0ABY4RKU4_9BACL</name>
<keyword evidence="2" id="KW-0808">Transferase</keyword>
<accession>A0ABY4RKU4</accession>
<dbReference type="EMBL" id="CP027059">
    <property type="protein sequence ID" value="UQZ82264.1"/>
    <property type="molecule type" value="Genomic_DNA"/>
</dbReference>
<feature type="domain" description="Methyltransferase type 11" evidence="1">
    <location>
        <begin position="43"/>
        <end position="133"/>
    </location>
</feature>
<dbReference type="PANTHER" id="PTHR43861">
    <property type="entry name" value="TRANS-ACONITATE 2-METHYLTRANSFERASE-RELATED"/>
    <property type="match status" value="1"/>
</dbReference>
<evidence type="ECO:0000313" key="2">
    <source>
        <dbReference type="EMBL" id="UQZ82264.1"/>
    </source>
</evidence>
<proteinExistence type="predicted"/>
<gene>
    <name evidence="2" type="primary">ubiE_2</name>
    <name evidence="2" type="ORF">SK3146_01421</name>
</gene>
<dbReference type="SUPFAM" id="SSF53335">
    <property type="entry name" value="S-adenosyl-L-methionine-dependent methyltransferases"/>
    <property type="match status" value="1"/>
</dbReference>
<dbReference type="GO" id="GO:0043770">
    <property type="term" value="F:demethylmenaquinone methyltransferase activity"/>
    <property type="evidence" value="ECO:0007669"/>
    <property type="project" value="UniProtKB-EC"/>
</dbReference>
<dbReference type="EC" id="2.1.1.163" evidence="2"/>